<comment type="caution">
    <text evidence="1">The sequence shown here is derived from an EMBL/GenBank/DDBJ whole genome shotgun (WGS) entry which is preliminary data.</text>
</comment>
<name>A0A4U1BNS2_9GAMM</name>
<dbReference type="OrthoDB" id="5298591at2"/>
<keyword evidence="2" id="KW-1185">Reference proteome</keyword>
<evidence type="ECO:0000313" key="2">
    <source>
        <dbReference type="Proteomes" id="UP000305675"/>
    </source>
</evidence>
<reference evidence="1 2" key="1">
    <citation type="submission" date="2019-04" db="EMBL/GenBank/DDBJ databases">
        <authorList>
            <person name="Hwang J.C."/>
        </authorList>
    </citation>
    <scope>NUCLEOTIDE SEQUENCE [LARGE SCALE GENOMIC DNA]</scope>
    <source>
        <strain evidence="1 2">IMCC35002</strain>
    </source>
</reference>
<dbReference type="EMBL" id="SWCJ01000010">
    <property type="protein sequence ID" value="TKB53907.1"/>
    <property type="molecule type" value="Genomic_DNA"/>
</dbReference>
<protein>
    <submittedName>
        <fullName evidence="1">Elongation factor P hydroxylase</fullName>
    </submittedName>
</protein>
<dbReference type="GO" id="GO:0003746">
    <property type="term" value="F:translation elongation factor activity"/>
    <property type="evidence" value="ECO:0007669"/>
    <property type="project" value="UniProtKB-KW"/>
</dbReference>
<dbReference type="InterPro" id="IPR007411">
    <property type="entry name" value="EpmC"/>
</dbReference>
<dbReference type="RefSeq" id="WP_136863889.1">
    <property type="nucleotide sequence ID" value="NZ_SWCJ01000010.1"/>
</dbReference>
<proteinExistence type="predicted"/>
<dbReference type="Pfam" id="PF04315">
    <property type="entry name" value="EpmC"/>
    <property type="match status" value="1"/>
</dbReference>
<organism evidence="1 2">
    <name type="scientific">Ferrimonas aestuarii</name>
    <dbReference type="NCBI Taxonomy" id="2569539"/>
    <lineage>
        <taxon>Bacteria</taxon>
        <taxon>Pseudomonadati</taxon>
        <taxon>Pseudomonadota</taxon>
        <taxon>Gammaproteobacteria</taxon>
        <taxon>Alteromonadales</taxon>
        <taxon>Ferrimonadaceae</taxon>
        <taxon>Ferrimonas</taxon>
    </lineage>
</organism>
<keyword evidence="1" id="KW-0251">Elongation factor</keyword>
<dbReference type="AlphaFoldDB" id="A0A4U1BNS2"/>
<gene>
    <name evidence="1" type="ORF">FCL42_13180</name>
</gene>
<accession>A0A4U1BNS2</accession>
<dbReference type="Proteomes" id="UP000305675">
    <property type="component" value="Unassembled WGS sequence"/>
</dbReference>
<evidence type="ECO:0000313" key="1">
    <source>
        <dbReference type="EMBL" id="TKB53907.1"/>
    </source>
</evidence>
<keyword evidence="1" id="KW-0648">Protein biosynthesis</keyword>
<sequence>MTKAELILCFNQGLGREFETLLIDQGDEPLYLPKDARCPFHRIYFAHGFFASALHELAHWCLAGERRRQLVDYGYWYEPDGRSEAKQAEFESVEVKPQAIEWAFHLALERYFDVSLDNTGDVATDSAGFKAKVAEQLARYQQHGFPPRAARLLDDLKGHRQLKQSLLQRGSVYLG</sequence>